<proteinExistence type="predicted"/>
<dbReference type="EMBL" id="MWBQ01000198">
    <property type="protein sequence ID" value="OQA54750.1"/>
    <property type="molecule type" value="Genomic_DNA"/>
</dbReference>
<dbReference type="InterPro" id="IPR050312">
    <property type="entry name" value="IolE/XylAMocC-like"/>
</dbReference>
<dbReference type="AlphaFoldDB" id="A0A1V5SJM8"/>
<name>A0A1V5SJM8_9BACT</name>
<accession>A0A1V5SJM8</accession>
<dbReference type="Proteomes" id="UP000485569">
    <property type="component" value="Unassembled WGS sequence"/>
</dbReference>
<dbReference type="PANTHER" id="PTHR12110">
    <property type="entry name" value="HYDROXYPYRUVATE ISOMERASE"/>
    <property type="match status" value="1"/>
</dbReference>
<keyword evidence="2" id="KW-0413">Isomerase</keyword>
<sequence length="289" mass="34024">MKKAIITDQIDMDFDKAVFQAYKWGFQYLEIHSLWGKTIEDLTHDEVDRMAQTINKYHLRVSCLSSTLFLMCPLYHDVSSLEKFSDSFLTYDDTYENHLNKLEWCIDIGKRISADCIRIFPFRIEKEKVPTRAIQLISDIADKLTKPVQIAEKNQIPLVIENCPFSYLPRGTMTFHLTSTMKNHYLRLLWDVGNSYRSMEFDWVKEYSDAPLVDEYEIIKSHLFNLHIKDFEHKNGTYQLSVLGNGDIPYQEIFKQMKADHYAKYLSLEPELDREGVIQSIDFLKKFTG</sequence>
<dbReference type="GO" id="GO:0016853">
    <property type="term" value="F:isomerase activity"/>
    <property type="evidence" value="ECO:0007669"/>
    <property type="project" value="UniProtKB-KW"/>
</dbReference>
<dbReference type="InterPro" id="IPR036237">
    <property type="entry name" value="Xyl_isomerase-like_sf"/>
</dbReference>
<evidence type="ECO:0000259" key="1">
    <source>
        <dbReference type="Pfam" id="PF01261"/>
    </source>
</evidence>
<dbReference type="Gene3D" id="3.20.20.150">
    <property type="entry name" value="Divalent-metal-dependent TIM barrel enzymes"/>
    <property type="match status" value="1"/>
</dbReference>
<dbReference type="InterPro" id="IPR013022">
    <property type="entry name" value="Xyl_isomerase-like_TIM-brl"/>
</dbReference>
<evidence type="ECO:0000313" key="2">
    <source>
        <dbReference type="EMBL" id="OQA54750.1"/>
    </source>
</evidence>
<organism evidence="2">
    <name type="scientific">Candidatus Atribacter allofermentans</name>
    <dbReference type="NCBI Taxonomy" id="1852833"/>
    <lineage>
        <taxon>Bacteria</taxon>
        <taxon>Pseudomonadati</taxon>
        <taxon>Atribacterota</taxon>
        <taxon>Atribacteria</taxon>
        <taxon>Atribacterales</taxon>
        <taxon>Atribacteraceae</taxon>
        <taxon>Atribacter</taxon>
    </lineage>
</organism>
<comment type="caution">
    <text evidence="2">The sequence shown here is derived from an EMBL/GenBank/DDBJ whole genome shotgun (WGS) entry which is preliminary data.</text>
</comment>
<feature type="domain" description="Xylose isomerase-like TIM barrel" evidence="1">
    <location>
        <begin position="21"/>
        <end position="286"/>
    </location>
</feature>
<protein>
    <submittedName>
        <fullName evidence="2">Xylose isomerase-like TIM barrel</fullName>
    </submittedName>
</protein>
<dbReference type="SUPFAM" id="SSF51658">
    <property type="entry name" value="Xylose isomerase-like"/>
    <property type="match status" value="1"/>
</dbReference>
<gene>
    <name evidence="2" type="ORF">BWY41_01921</name>
</gene>
<reference evidence="2" key="1">
    <citation type="submission" date="2017-02" db="EMBL/GenBank/DDBJ databases">
        <title>Delving into the versatile metabolic prowess of the omnipresent phylum Bacteroidetes.</title>
        <authorList>
            <person name="Nobu M.K."/>
            <person name="Mei R."/>
            <person name="Narihiro T."/>
            <person name="Kuroda K."/>
            <person name="Liu W.-T."/>
        </authorList>
    </citation>
    <scope>NUCLEOTIDE SEQUENCE</scope>
    <source>
        <strain evidence="2">ADurb.Bin276</strain>
    </source>
</reference>
<dbReference type="PANTHER" id="PTHR12110:SF41">
    <property type="entry name" value="INOSOSE DEHYDRATASE"/>
    <property type="match status" value="1"/>
</dbReference>
<dbReference type="Pfam" id="PF01261">
    <property type="entry name" value="AP_endonuc_2"/>
    <property type="match status" value="1"/>
</dbReference>